<reference evidence="2 3" key="1">
    <citation type="submission" date="2018-06" db="EMBL/GenBank/DDBJ databases">
        <title>Phytoactinopolyspora halophila sp. nov., a novel halophilic actinomycete isolated from a saline soil in China.</title>
        <authorList>
            <person name="Tang S.-K."/>
        </authorList>
    </citation>
    <scope>NUCLEOTIDE SEQUENCE [LARGE SCALE GENOMIC DNA]</scope>
    <source>
        <strain evidence="2 3">YIM 96934</strain>
    </source>
</reference>
<keyword evidence="3" id="KW-1185">Reference proteome</keyword>
<name>A0A329QB85_9ACTN</name>
<protein>
    <submittedName>
        <fullName evidence="2">Uncharacterized protein</fullName>
    </submittedName>
</protein>
<organism evidence="2 3">
    <name type="scientific">Phytoactinopolyspora halophila</name>
    <dbReference type="NCBI Taxonomy" id="1981511"/>
    <lineage>
        <taxon>Bacteria</taxon>
        <taxon>Bacillati</taxon>
        <taxon>Actinomycetota</taxon>
        <taxon>Actinomycetes</taxon>
        <taxon>Jiangellales</taxon>
        <taxon>Jiangellaceae</taxon>
        <taxon>Phytoactinopolyspora</taxon>
    </lineage>
</organism>
<dbReference type="EMBL" id="QMIG01000039">
    <property type="protein sequence ID" value="RAW09594.1"/>
    <property type="molecule type" value="Genomic_DNA"/>
</dbReference>
<gene>
    <name evidence="2" type="ORF">DPM12_20760</name>
</gene>
<dbReference type="AlphaFoldDB" id="A0A329QB85"/>
<proteinExistence type="predicted"/>
<evidence type="ECO:0000313" key="3">
    <source>
        <dbReference type="Proteomes" id="UP000250462"/>
    </source>
</evidence>
<evidence type="ECO:0000313" key="2">
    <source>
        <dbReference type="EMBL" id="RAW09594.1"/>
    </source>
</evidence>
<comment type="caution">
    <text evidence="2">The sequence shown here is derived from an EMBL/GenBank/DDBJ whole genome shotgun (WGS) entry which is preliminary data.</text>
</comment>
<dbReference type="Proteomes" id="UP000250462">
    <property type="component" value="Unassembled WGS sequence"/>
</dbReference>
<feature type="region of interest" description="Disordered" evidence="1">
    <location>
        <begin position="26"/>
        <end position="58"/>
    </location>
</feature>
<feature type="compositionally biased region" description="Low complexity" evidence="1">
    <location>
        <begin position="31"/>
        <end position="45"/>
    </location>
</feature>
<sequence>METTRIYEYSTLPEFAAHLMGELEKSGQWHGSVDTGDSSDTSNSDTGDDEPPPDEADIDQVLQQVYEGEIDPDSAEKILSAIR</sequence>
<feature type="compositionally biased region" description="Acidic residues" evidence="1">
    <location>
        <begin position="46"/>
        <end position="58"/>
    </location>
</feature>
<accession>A0A329QB85</accession>
<evidence type="ECO:0000256" key="1">
    <source>
        <dbReference type="SAM" id="MobiDB-lite"/>
    </source>
</evidence>